<dbReference type="RefSeq" id="WP_322938299.1">
    <property type="nucleotide sequence ID" value="NZ_CP141059.1"/>
</dbReference>
<dbReference type="Proteomes" id="UP001327225">
    <property type="component" value="Chromosome"/>
</dbReference>
<evidence type="ECO:0000313" key="2">
    <source>
        <dbReference type="EMBL" id="WQQ28095.1"/>
    </source>
</evidence>
<name>A0ABZ0ZVI2_9ACTN</name>
<proteinExistence type="predicted"/>
<feature type="transmembrane region" description="Helical" evidence="1">
    <location>
        <begin position="23"/>
        <end position="47"/>
    </location>
</feature>
<evidence type="ECO:0000256" key="1">
    <source>
        <dbReference type="SAM" id="Phobius"/>
    </source>
</evidence>
<accession>A0ABZ0ZVI2</accession>
<keyword evidence="1" id="KW-0812">Transmembrane</keyword>
<organism evidence="2 3">
    <name type="scientific">Nocardioides bizhenqiangii</name>
    <dbReference type="NCBI Taxonomy" id="3095076"/>
    <lineage>
        <taxon>Bacteria</taxon>
        <taxon>Bacillati</taxon>
        <taxon>Actinomycetota</taxon>
        <taxon>Actinomycetes</taxon>
        <taxon>Propionibacteriales</taxon>
        <taxon>Nocardioidaceae</taxon>
        <taxon>Nocardioides</taxon>
    </lineage>
</organism>
<protein>
    <submittedName>
        <fullName evidence="2">Uncharacterized protein</fullName>
    </submittedName>
</protein>
<dbReference type="EMBL" id="CP141059">
    <property type="protein sequence ID" value="WQQ28095.1"/>
    <property type="molecule type" value="Genomic_DNA"/>
</dbReference>
<gene>
    <name evidence="2" type="ORF">SHK19_07640</name>
</gene>
<evidence type="ECO:0000313" key="3">
    <source>
        <dbReference type="Proteomes" id="UP001327225"/>
    </source>
</evidence>
<keyword evidence="1" id="KW-0472">Membrane</keyword>
<reference evidence="3" key="1">
    <citation type="submission" date="2023-12" db="EMBL/GenBank/DDBJ databases">
        <title>Novel species in genus Nocardioides.</title>
        <authorList>
            <person name="Zhou H."/>
        </authorList>
    </citation>
    <scope>NUCLEOTIDE SEQUENCE [LARGE SCALE GENOMIC DNA]</scope>
    <source>
        <strain evidence="3">HM61</strain>
    </source>
</reference>
<keyword evidence="1" id="KW-1133">Transmembrane helix</keyword>
<sequence length="87" mass="9148">MATARTPSPVSHLSVPVSEESNAVLSIVIAMLVCLVLAGLVVVYVAYPHRGEKMPATPWLGDALGKAADAVPVIDEDEADLLHSRSQ</sequence>
<keyword evidence="3" id="KW-1185">Reference proteome</keyword>